<gene>
    <name evidence="3" type="primary">cpaB</name>
    <name evidence="3" type="ORF">HAP48_016735</name>
</gene>
<dbReference type="Pfam" id="PF16976">
    <property type="entry name" value="RcpC"/>
    <property type="match status" value="1"/>
</dbReference>
<comment type="caution">
    <text evidence="3">The sequence shown here is derived from an EMBL/GenBank/DDBJ whole genome shotgun (WGS) entry which is preliminary data.</text>
</comment>
<dbReference type="NCBIfam" id="TIGR03177">
    <property type="entry name" value="pilus_cpaB"/>
    <property type="match status" value="1"/>
</dbReference>
<evidence type="ECO:0000259" key="2">
    <source>
        <dbReference type="SMART" id="SM00858"/>
    </source>
</evidence>
<feature type="domain" description="SAF" evidence="2">
    <location>
        <begin position="53"/>
        <end position="119"/>
    </location>
</feature>
<evidence type="ECO:0000256" key="1">
    <source>
        <dbReference type="SAM" id="MobiDB-lite"/>
    </source>
</evidence>
<evidence type="ECO:0000313" key="3">
    <source>
        <dbReference type="EMBL" id="NVI44563.1"/>
    </source>
</evidence>
<organism evidence="3">
    <name type="scientific">Bradyrhizobium septentrionale</name>
    <dbReference type="NCBI Taxonomy" id="1404411"/>
    <lineage>
        <taxon>Bacteria</taxon>
        <taxon>Pseudomonadati</taxon>
        <taxon>Pseudomonadota</taxon>
        <taxon>Alphaproteobacteria</taxon>
        <taxon>Hyphomicrobiales</taxon>
        <taxon>Nitrobacteraceae</taxon>
        <taxon>Bradyrhizobium</taxon>
    </lineage>
</organism>
<dbReference type="InterPro" id="IPR013974">
    <property type="entry name" value="SAF"/>
</dbReference>
<dbReference type="Pfam" id="PF08666">
    <property type="entry name" value="SAF"/>
    <property type="match status" value="1"/>
</dbReference>
<dbReference type="AlphaFoldDB" id="A0A974A148"/>
<reference evidence="3" key="1">
    <citation type="submission" date="2020-06" db="EMBL/GenBank/DDBJ databases">
        <title>Whole Genome Sequence of Bradyrhizobium sp. Strain 1S1.</title>
        <authorList>
            <person name="Bromfield E.S.P."/>
            <person name="Cloutier S."/>
        </authorList>
    </citation>
    <scope>NUCLEOTIDE SEQUENCE [LARGE SCALE GENOMIC DNA]</scope>
    <source>
        <strain evidence="3">1S1</strain>
    </source>
</reference>
<dbReference type="SMART" id="SM00858">
    <property type="entry name" value="SAF"/>
    <property type="match status" value="1"/>
</dbReference>
<dbReference type="CDD" id="cd11614">
    <property type="entry name" value="SAF_CpaB_FlgA_like"/>
    <property type="match status" value="1"/>
</dbReference>
<feature type="compositionally biased region" description="Low complexity" evidence="1">
    <location>
        <begin position="306"/>
        <end position="319"/>
    </location>
</feature>
<feature type="region of interest" description="Disordered" evidence="1">
    <location>
        <begin position="278"/>
        <end position="329"/>
    </location>
</feature>
<dbReference type="EMBL" id="JAAOLE020000001">
    <property type="protein sequence ID" value="NVI44563.1"/>
    <property type="molecule type" value="Genomic_DNA"/>
</dbReference>
<accession>A0A974A148</accession>
<name>A0A974A148_9BRAD</name>
<dbReference type="InterPro" id="IPR031571">
    <property type="entry name" value="RcpC_dom"/>
</dbReference>
<sequence length="329" mass="34183">MSSALRISIIVVLLLATTAFGLIAFNMNQPKQGPVAIAESAPAAAAPAAPTTVGYFVAARALPRGTLARDEDFAIRTSAPESVPAGAILETPDSKAGLPGALVRKFVDAGSPVTLQDILRPKDRGFLASVLAPDSRAISIKVDEESGVSGLIRPGDYVDVLLTQVFEKGNPARRALSETVLRNVRVIAIDQEIVQGGRGISGVTGKQAQTVSLELGPDQVKKITVAKQLGTLSLSVRAAVDQWDKPDGGAMSSCDVSPELARQNAVAGHTTAVVVHSGGERKEFSVRREGPDNGLTDVSCDGSPEAARQTTPTTTAAAAGYSGKLQEKR</sequence>
<feature type="compositionally biased region" description="Basic and acidic residues" evidence="1">
    <location>
        <begin position="278"/>
        <end position="291"/>
    </location>
</feature>
<proteinExistence type="predicted"/>
<protein>
    <submittedName>
        <fullName evidence="3">Flp pilus assembly protein CpaB</fullName>
    </submittedName>
</protein>
<dbReference type="InterPro" id="IPR017592">
    <property type="entry name" value="Pilus_assmbl_Flp-typ_CpaB"/>
</dbReference>